<dbReference type="InterPro" id="IPR012337">
    <property type="entry name" value="RNaseH-like_sf"/>
</dbReference>
<dbReference type="InterPro" id="IPR043502">
    <property type="entry name" value="DNA/RNA_pol_sf"/>
</dbReference>
<dbReference type="SUPFAM" id="SSF53098">
    <property type="entry name" value="Ribonuclease H-like"/>
    <property type="match status" value="1"/>
</dbReference>
<evidence type="ECO:0000259" key="1">
    <source>
        <dbReference type="Pfam" id="PF13456"/>
    </source>
</evidence>
<dbReference type="SUPFAM" id="SSF56672">
    <property type="entry name" value="DNA/RNA polymerases"/>
    <property type="match status" value="1"/>
</dbReference>
<dbReference type="Gene3D" id="3.30.420.10">
    <property type="entry name" value="Ribonuclease H-like superfamily/Ribonuclease H"/>
    <property type="match status" value="1"/>
</dbReference>
<protein>
    <submittedName>
        <fullName evidence="3">Retrovirus-related Pol polyprotein from transposon 297</fullName>
    </submittedName>
</protein>
<dbReference type="Pfam" id="PF13456">
    <property type="entry name" value="RVT_3"/>
    <property type="match status" value="1"/>
</dbReference>
<dbReference type="GO" id="GO:0003676">
    <property type="term" value="F:nucleic acid binding"/>
    <property type="evidence" value="ECO:0007669"/>
    <property type="project" value="InterPro"/>
</dbReference>
<gene>
    <name evidence="3" type="primary">pol_509</name>
    <name evidence="3" type="ORF">CK203_101446</name>
</gene>
<reference evidence="3 4" key="1">
    <citation type="journal article" date="2018" name="PLoS Genet.">
        <title>Population sequencing reveals clonal diversity and ancestral inbreeding in the grapevine cultivar Chardonnay.</title>
        <authorList>
            <person name="Roach M.J."/>
            <person name="Johnson D.L."/>
            <person name="Bohlmann J."/>
            <person name="van Vuuren H.J."/>
            <person name="Jones S.J."/>
            <person name="Pretorius I.S."/>
            <person name="Schmidt S.A."/>
            <person name="Borneman A.R."/>
        </authorList>
    </citation>
    <scope>NUCLEOTIDE SEQUENCE [LARGE SCALE GENOMIC DNA]</scope>
    <source>
        <strain evidence="4">cv. Chardonnay</strain>
        <tissue evidence="3">Leaf</tissue>
    </source>
</reference>
<sequence length="585" mass="66506">MGLERVRARLTYTPLIILFTHTPCACRLLHEGVGATDPFRLDIGGLSITQEVDEHGTFVEIGDIVDGTVPHDEFIDEMLVISLSQIEEIVQPELASPFDLFEVSVIEIVEEILTALALESTEDVLVADVLFDGPVGLVEGASNFMDPPLSFDVLSGFVSYPLIREFHLPQETLRLLILVQQTCQGAGIGLNLSTDERDGLARLLRSYLDVFAWSMRTCRALIHLSSNIVCHFCPMPDHGRVPGVASQCHPCSKKDGKVRVCADFRDLNKANSDGSRGHREASFITEWDDMIVKSPERSDHLAALERFFERIRQFRLRLNPKKCTFRCQRAFERIREYLLSPPVLVPPTPGRPLLLYLSVSDVALGCMLAQLNDSGKERAIYYLSKRMLDYEMRYVMIERYCLTLVWATHRLRHYMTEYSVHLISRLDPLRYLFDRLALVGCLMRWLVLLTEFDIHYITHKSIRGSIVANHLASLPVFNGRAIDDDFSDKNVATVTSLSGWRISVRLAFSNRHPATNNIVEYEACILGLETALELGIRQMEVFGDSNLVLRQIQGEWKTRDAKLRPYHAYLELLVGRFDDLRYTSA</sequence>
<dbReference type="PANTHER" id="PTHR48475">
    <property type="entry name" value="RIBONUCLEASE H"/>
    <property type="match status" value="1"/>
</dbReference>
<dbReference type="Pfam" id="PF17919">
    <property type="entry name" value="RT_RNaseH_2"/>
    <property type="match status" value="1"/>
</dbReference>
<dbReference type="AlphaFoldDB" id="A0A438BRG8"/>
<dbReference type="Proteomes" id="UP000288805">
    <property type="component" value="Unassembled WGS sequence"/>
</dbReference>
<dbReference type="GO" id="GO:0004523">
    <property type="term" value="F:RNA-DNA hybrid ribonuclease activity"/>
    <property type="evidence" value="ECO:0007669"/>
    <property type="project" value="InterPro"/>
</dbReference>
<dbReference type="InterPro" id="IPR002156">
    <property type="entry name" value="RNaseH_domain"/>
</dbReference>
<evidence type="ECO:0000313" key="3">
    <source>
        <dbReference type="EMBL" id="RVW13547.1"/>
    </source>
</evidence>
<feature type="domain" description="RNase H type-1" evidence="1">
    <location>
        <begin position="512"/>
        <end position="579"/>
    </location>
</feature>
<dbReference type="CDD" id="cd09279">
    <property type="entry name" value="RNase_HI_like"/>
    <property type="match status" value="1"/>
</dbReference>
<evidence type="ECO:0000313" key="4">
    <source>
        <dbReference type="Proteomes" id="UP000288805"/>
    </source>
</evidence>
<feature type="domain" description="Reverse transcriptase/retrotransposon-derived protein RNase H-like" evidence="2">
    <location>
        <begin position="326"/>
        <end position="420"/>
    </location>
</feature>
<organism evidence="3 4">
    <name type="scientific">Vitis vinifera</name>
    <name type="common">Grape</name>
    <dbReference type="NCBI Taxonomy" id="29760"/>
    <lineage>
        <taxon>Eukaryota</taxon>
        <taxon>Viridiplantae</taxon>
        <taxon>Streptophyta</taxon>
        <taxon>Embryophyta</taxon>
        <taxon>Tracheophyta</taxon>
        <taxon>Spermatophyta</taxon>
        <taxon>Magnoliopsida</taxon>
        <taxon>eudicotyledons</taxon>
        <taxon>Gunneridae</taxon>
        <taxon>Pentapetalae</taxon>
        <taxon>rosids</taxon>
        <taxon>Vitales</taxon>
        <taxon>Vitaceae</taxon>
        <taxon>Viteae</taxon>
        <taxon>Vitis</taxon>
    </lineage>
</organism>
<dbReference type="InterPro" id="IPR041577">
    <property type="entry name" value="RT_RNaseH_2"/>
</dbReference>
<comment type="caution">
    <text evidence="3">The sequence shown here is derived from an EMBL/GenBank/DDBJ whole genome shotgun (WGS) entry which is preliminary data.</text>
</comment>
<name>A0A438BRG8_VITVI</name>
<dbReference type="EMBL" id="QGNW01002650">
    <property type="protein sequence ID" value="RVW13547.1"/>
    <property type="molecule type" value="Genomic_DNA"/>
</dbReference>
<proteinExistence type="predicted"/>
<dbReference type="PANTHER" id="PTHR48475:SF1">
    <property type="entry name" value="RNASE H TYPE-1 DOMAIN-CONTAINING PROTEIN"/>
    <property type="match status" value="1"/>
</dbReference>
<dbReference type="InterPro" id="IPR036397">
    <property type="entry name" value="RNaseH_sf"/>
</dbReference>
<evidence type="ECO:0000259" key="2">
    <source>
        <dbReference type="Pfam" id="PF17919"/>
    </source>
</evidence>
<accession>A0A438BRG8</accession>
<dbReference type="Gene3D" id="3.30.70.270">
    <property type="match status" value="1"/>
</dbReference>
<dbReference type="InterPro" id="IPR043128">
    <property type="entry name" value="Rev_trsase/Diguanyl_cyclase"/>
</dbReference>